<sequence length="422" mass="46745">MFITKTRKLYSSYNYKLSLNNRYCSRSSSNATSIKPLEGFKVLDLSRVLAGPWSSQLLGDLGADVIKVESIQGDDTREWGPPFYKDPKGNINTAYFSCTNRNKKSIAVDFSKPEGQKIIHELSKECDVLLENFKVGGLEKYNLDYKSISSINPRIIYCSITGFGQNGPFANLPGYDFAIQAMGGLMSITGTESEPMKCGVAIVDMMTGMYSNVAIQAALHLRNQTNRGQHIDVSLLDVQATFLANQASNYLVTGVNPKRIGNSHPSISPYDSLKSSDGFYVVAVGNDSQFHSLCNTLGVDRSISGDARFSSNAKRVANRQELLEHLNARSMMRTTKEWIDLLGKANVPCSPINQLSEVYSHPQIQHRNMVWELDLSEQPTPTPTTLNKQKTTPQNKVYELDKLKVVGCPIHFSESDGAFGIL</sequence>
<dbReference type="GO" id="GO:0008410">
    <property type="term" value="F:CoA-transferase activity"/>
    <property type="evidence" value="ECO:0007669"/>
    <property type="project" value="TreeGrafter"/>
</dbReference>
<dbReference type="RefSeq" id="XP_020428007.1">
    <property type="nucleotide sequence ID" value="XM_020581220.1"/>
</dbReference>
<evidence type="ECO:0000256" key="1">
    <source>
        <dbReference type="ARBA" id="ARBA00008383"/>
    </source>
</evidence>
<dbReference type="SUPFAM" id="SSF89796">
    <property type="entry name" value="CoA-transferase family III (CaiB/BaiF)"/>
    <property type="match status" value="1"/>
</dbReference>
<organism evidence="3 4">
    <name type="scientific">Heterostelium pallidum (strain ATCC 26659 / Pp 5 / PN500)</name>
    <name type="common">Cellular slime mold</name>
    <name type="synonym">Polysphondylium pallidum</name>
    <dbReference type="NCBI Taxonomy" id="670386"/>
    <lineage>
        <taxon>Eukaryota</taxon>
        <taxon>Amoebozoa</taxon>
        <taxon>Evosea</taxon>
        <taxon>Eumycetozoa</taxon>
        <taxon>Dictyostelia</taxon>
        <taxon>Acytosteliales</taxon>
        <taxon>Acytosteliaceae</taxon>
        <taxon>Heterostelium</taxon>
    </lineage>
</organism>
<accession>D3BR41</accession>
<dbReference type="InterPro" id="IPR050483">
    <property type="entry name" value="CoA-transferase_III_domain"/>
</dbReference>
<dbReference type="InParanoid" id="D3BR41"/>
<proteinExistence type="inferred from homology"/>
<keyword evidence="2 3" id="KW-0808">Transferase</keyword>
<dbReference type="GeneID" id="31365914"/>
<dbReference type="OMA" id="IIAGPYC"/>
<comment type="similarity">
    <text evidence="1">Belongs to the CoA-transferase III family.</text>
</comment>
<name>D3BR41_HETP5</name>
<dbReference type="InterPro" id="IPR003673">
    <property type="entry name" value="CoA-Trfase_fam_III"/>
</dbReference>
<dbReference type="InterPro" id="IPR023606">
    <property type="entry name" value="CoA-Trfase_III_dom_1_sf"/>
</dbReference>
<dbReference type="PANTHER" id="PTHR48207">
    <property type="entry name" value="SUCCINATE--HYDROXYMETHYLGLUTARATE COA-TRANSFERASE"/>
    <property type="match status" value="1"/>
</dbReference>
<dbReference type="InterPro" id="IPR044855">
    <property type="entry name" value="CoA-Trfase_III_dom3_sf"/>
</dbReference>
<gene>
    <name evidence="3" type="ORF">PPL_10445</name>
</gene>
<protein>
    <submittedName>
        <fullName evidence="3">CoA-transferase family III protein</fullName>
    </submittedName>
</protein>
<dbReference type="FunCoup" id="D3BR41">
    <property type="interactions" value="2"/>
</dbReference>
<evidence type="ECO:0000256" key="2">
    <source>
        <dbReference type="ARBA" id="ARBA00022679"/>
    </source>
</evidence>
<dbReference type="AlphaFoldDB" id="D3BR41"/>
<evidence type="ECO:0000313" key="4">
    <source>
        <dbReference type="Proteomes" id="UP000001396"/>
    </source>
</evidence>
<dbReference type="Pfam" id="PF02515">
    <property type="entry name" value="CoA_transf_3"/>
    <property type="match status" value="1"/>
</dbReference>
<reference evidence="3 4" key="1">
    <citation type="journal article" date="2011" name="Genome Res.">
        <title>Phylogeny-wide analysis of social amoeba genomes highlights ancient origins for complex intercellular communication.</title>
        <authorList>
            <person name="Heidel A.J."/>
            <person name="Lawal H.M."/>
            <person name="Felder M."/>
            <person name="Schilde C."/>
            <person name="Helps N.R."/>
            <person name="Tunggal B."/>
            <person name="Rivero F."/>
            <person name="John U."/>
            <person name="Schleicher M."/>
            <person name="Eichinger L."/>
            <person name="Platzer M."/>
            <person name="Noegel A.A."/>
            <person name="Schaap P."/>
            <person name="Gloeckner G."/>
        </authorList>
    </citation>
    <scope>NUCLEOTIDE SEQUENCE [LARGE SCALE GENOMIC DNA]</scope>
    <source>
        <strain evidence="4">ATCC 26659 / Pp 5 / PN500</strain>
    </source>
</reference>
<dbReference type="Gene3D" id="3.40.50.10540">
    <property type="entry name" value="Crotonobetainyl-coa:carnitine coa-transferase, domain 1"/>
    <property type="match status" value="1"/>
</dbReference>
<evidence type="ECO:0000313" key="3">
    <source>
        <dbReference type="EMBL" id="EFA75873.1"/>
    </source>
</evidence>
<dbReference type="EMBL" id="ADBJ01000050">
    <property type="protein sequence ID" value="EFA75873.1"/>
    <property type="molecule type" value="Genomic_DNA"/>
</dbReference>
<dbReference type="Gene3D" id="3.30.1540.10">
    <property type="entry name" value="formyl-coa transferase, domain 3"/>
    <property type="match status" value="1"/>
</dbReference>
<dbReference type="PANTHER" id="PTHR48207:SF3">
    <property type="entry name" value="SUCCINATE--HYDROXYMETHYLGLUTARATE COA-TRANSFERASE"/>
    <property type="match status" value="1"/>
</dbReference>
<dbReference type="STRING" id="670386.D3BR41"/>
<dbReference type="Proteomes" id="UP000001396">
    <property type="component" value="Unassembled WGS sequence"/>
</dbReference>
<keyword evidence="4" id="KW-1185">Reference proteome</keyword>
<comment type="caution">
    <text evidence="3">The sequence shown here is derived from an EMBL/GenBank/DDBJ whole genome shotgun (WGS) entry which is preliminary data.</text>
</comment>